<dbReference type="InterPro" id="IPR006098">
    <property type="entry name" value="MMCoA_mutase_a_cat"/>
</dbReference>
<evidence type="ECO:0000313" key="3">
    <source>
        <dbReference type="EMBL" id="SHI71371.1"/>
    </source>
</evidence>
<proteinExistence type="predicted"/>
<dbReference type="AlphaFoldDB" id="A0A1M6DE95"/>
<dbReference type="RefSeq" id="WP_159434771.1">
    <property type="nucleotide sequence ID" value="NZ_FQYR01000002.1"/>
</dbReference>
<keyword evidence="4" id="KW-1185">Reference proteome</keyword>
<evidence type="ECO:0000313" key="4">
    <source>
        <dbReference type="Proteomes" id="UP000184510"/>
    </source>
</evidence>
<gene>
    <name evidence="3" type="ORF">SAMN02745181_0712</name>
</gene>
<sequence length="584" mass="65232">MGDLKKVCQQLAAFNASVETRVKEVRENPEEAKVLLEKWREIQEAVPEVETPTGLKLPRLPLPLLDEPGAIARYLYGEGLPGEFPYLSSSYAEMYLDPMDPHEVPPEEPTRLFAGLGTAKDTNERFHFLTKNQRSHRMSTAFDGPTLYGMDSDEPGVFGKIGEGGVAIDTVEDMEVLFAGFDLAAASTSVSMTINGPAPTVMAMFVAAAKRRFGDGVVEKLRGTVQADILKEVQGQNEVLFPVQASLRFLLDMMEYSVMKIPRWYPVSISGYHISQAGATPVQQAAYTLSNGFAYAEMMRGRGIDVRDFAPRFSFFLDCGLDVEFMALARICRKIWAVGMRDVYGADQRGQKLKLHTQTSGRSLVAAEFKNNLTRTAVELLMAYMNATNSCHSNSADEPFTTPSEEYVKLASHAQSIMLEESGLFRHMMNGVSGSPGMKAVERAVEQAILEEFEEIDRLGGVLGAMEHRYQRSQIQASSHRYEQQIMENERRIIGLNRYAEGVEHPEPQLVRISNERKEEQVLRIQDFKKRNQDKAGPALERLGQVVRSDGNVFEELIDTVETCTLGQITKALQAEVGKFRPMM</sequence>
<dbReference type="GO" id="GO:0004494">
    <property type="term" value="F:methylmalonyl-CoA mutase activity"/>
    <property type="evidence" value="ECO:0007669"/>
    <property type="project" value="InterPro"/>
</dbReference>
<dbReference type="STRING" id="1123071.SAMN02745181_0712"/>
<dbReference type="SUPFAM" id="SSF51703">
    <property type="entry name" value="Cobalamin (vitamin B12)-dependent enzymes"/>
    <property type="match status" value="1"/>
</dbReference>
<evidence type="ECO:0000259" key="2">
    <source>
        <dbReference type="Pfam" id="PF01642"/>
    </source>
</evidence>
<name>A0A1M6DE95_9BACT</name>
<protein>
    <submittedName>
        <fullName evidence="3">Methylmalonyl-CoA mutase N-terminal domain-containing protein</fullName>
    </submittedName>
</protein>
<reference evidence="3 4" key="1">
    <citation type="submission" date="2016-11" db="EMBL/GenBank/DDBJ databases">
        <authorList>
            <person name="Jaros S."/>
            <person name="Januszkiewicz K."/>
            <person name="Wedrychowicz H."/>
        </authorList>
    </citation>
    <scope>NUCLEOTIDE SEQUENCE [LARGE SCALE GENOMIC DNA]</scope>
    <source>
        <strain evidence="3 4">DSM 18772</strain>
    </source>
</reference>
<dbReference type="Gene3D" id="3.20.20.240">
    <property type="entry name" value="Methylmalonyl-CoA mutase"/>
    <property type="match status" value="1"/>
</dbReference>
<dbReference type="PANTHER" id="PTHR48101">
    <property type="entry name" value="METHYLMALONYL-COA MUTASE, MITOCHONDRIAL-RELATED"/>
    <property type="match status" value="1"/>
</dbReference>
<keyword evidence="1" id="KW-0413">Isomerase</keyword>
<organism evidence="3 4">
    <name type="scientific">Rubritalea squalenifaciens DSM 18772</name>
    <dbReference type="NCBI Taxonomy" id="1123071"/>
    <lineage>
        <taxon>Bacteria</taxon>
        <taxon>Pseudomonadati</taxon>
        <taxon>Verrucomicrobiota</taxon>
        <taxon>Verrucomicrobiia</taxon>
        <taxon>Verrucomicrobiales</taxon>
        <taxon>Rubritaleaceae</taxon>
        <taxon>Rubritalea</taxon>
    </lineage>
</organism>
<dbReference type="FunCoup" id="A0A1M6DE95">
    <property type="interactions" value="383"/>
</dbReference>
<dbReference type="Proteomes" id="UP000184510">
    <property type="component" value="Unassembled WGS sequence"/>
</dbReference>
<dbReference type="GO" id="GO:0031419">
    <property type="term" value="F:cobalamin binding"/>
    <property type="evidence" value="ECO:0007669"/>
    <property type="project" value="InterPro"/>
</dbReference>
<dbReference type="InterPro" id="IPR016176">
    <property type="entry name" value="Cbl-dep_enz_cat"/>
</dbReference>
<dbReference type="OrthoDB" id="9762378at2"/>
<feature type="domain" description="Methylmalonyl-CoA mutase alpha/beta chain catalytic" evidence="2">
    <location>
        <begin position="77"/>
        <end position="578"/>
    </location>
</feature>
<dbReference type="PANTHER" id="PTHR48101:SF1">
    <property type="entry name" value="METHYLMALONYL-COA MUTASE, LARGE SUBUNIT"/>
    <property type="match status" value="1"/>
</dbReference>
<evidence type="ECO:0000256" key="1">
    <source>
        <dbReference type="ARBA" id="ARBA00023235"/>
    </source>
</evidence>
<dbReference type="NCBIfam" id="TIGR00641">
    <property type="entry name" value="acid_CoA_mut_N"/>
    <property type="match status" value="1"/>
</dbReference>
<dbReference type="InParanoid" id="A0A1M6DE95"/>
<dbReference type="InterPro" id="IPR006099">
    <property type="entry name" value="MeMalonylCoA_mutase_a/b_cat"/>
</dbReference>
<dbReference type="Pfam" id="PF01642">
    <property type="entry name" value="MM_CoA_mutase"/>
    <property type="match status" value="1"/>
</dbReference>
<dbReference type="EMBL" id="FQYR01000002">
    <property type="protein sequence ID" value="SHI71371.1"/>
    <property type="molecule type" value="Genomic_DNA"/>
</dbReference>
<accession>A0A1M6DE95</accession>